<name>A0A7X4KG37_9BURK</name>
<protein>
    <submittedName>
        <fullName evidence="1">Uncharacterized protein</fullName>
    </submittedName>
</protein>
<sequence length="74" mass="8111">MKTPSKEEAAALALVPPTLTSDENKLLQRYRATAPYWRADIVDFANMVAKMFPLEREPAPAGHIKLVSDDGGAK</sequence>
<evidence type="ECO:0000313" key="2">
    <source>
        <dbReference type="Proteomes" id="UP000469734"/>
    </source>
</evidence>
<organism evidence="1 2">
    <name type="scientific">Duganella margarita</name>
    <dbReference type="NCBI Taxonomy" id="2692170"/>
    <lineage>
        <taxon>Bacteria</taxon>
        <taxon>Pseudomonadati</taxon>
        <taxon>Pseudomonadota</taxon>
        <taxon>Betaproteobacteria</taxon>
        <taxon>Burkholderiales</taxon>
        <taxon>Oxalobacteraceae</taxon>
        <taxon>Telluria group</taxon>
        <taxon>Duganella</taxon>
    </lineage>
</organism>
<dbReference type="Proteomes" id="UP000469734">
    <property type="component" value="Unassembled WGS sequence"/>
</dbReference>
<evidence type="ECO:0000313" key="1">
    <source>
        <dbReference type="EMBL" id="MYM72144.1"/>
    </source>
</evidence>
<dbReference type="EMBL" id="WWCR01000006">
    <property type="protein sequence ID" value="MYM72144.1"/>
    <property type="molecule type" value="Genomic_DNA"/>
</dbReference>
<dbReference type="RefSeq" id="WP_161049720.1">
    <property type="nucleotide sequence ID" value="NZ_WWCR01000006.1"/>
</dbReference>
<gene>
    <name evidence="1" type="ORF">GTP56_08030</name>
</gene>
<comment type="caution">
    <text evidence="1">The sequence shown here is derived from an EMBL/GenBank/DDBJ whole genome shotgun (WGS) entry which is preliminary data.</text>
</comment>
<dbReference type="AlphaFoldDB" id="A0A7X4KG37"/>
<proteinExistence type="predicted"/>
<reference evidence="1 2" key="1">
    <citation type="submission" date="2019-12" db="EMBL/GenBank/DDBJ databases">
        <title>Novel species isolated from a subtropical stream in China.</title>
        <authorList>
            <person name="Lu H."/>
        </authorList>
    </citation>
    <scope>NUCLEOTIDE SEQUENCE [LARGE SCALE GENOMIC DNA]</scope>
    <source>
        <strain evidence="1 2">FT134W</strain>
    </source>
</reference>
<accession>A0A7X4KG37</accession>